<dbReference type="EMBL" id="GL377312">
    <property type="protein sequence ID" value="EFI92869.1"/>
    <property type="molecule type" value="Genomic_DNA"/>
</dbReference>
<reference evidence="2 3" key="1">
    <citation type="journal article" date="2010" name="Nat. Biotechnol.">
        <title>Genome sequence of the model mushroom Schizophyllum commune.</title>
        <authorList>
            <person name="Ohm R.A."/>
            <person name="de Jong J.F."/>
            <person name="Lugones L.G."/>
            <person name="Aerts A."/>
            <person name="Kothe E."/>
            <person name="Stajich J.E."/>
            <person name="de Vries R.P."/>
            <person name="Record E."/>
            <person name="Levasseur A."/>
            <person name="Baker S.E."/>
            <person name="Bartholomew K.A."/>
            <person name="Coutinho P.M."/>
            <person name="Erdmann S."/>
            <person name="Fowler T.J."/>
            <person name="Gathman A.C."/>
            <person name="Lombard V."/>
            <person name="Henrissat B."/>
            <person name="Knabe N."/>
            <person name="Kuees U."/>
            <person name="Lilly W.W."/>
            <person name="Lindquist E."/>
            <person name="Lucas S."/>
            <person name="Magnuson J.K."/>
            <person name="Piumi F."/>
            <person name="Raudaskoski M."/>
            <person name="Salamov A."/>
            <person name="Schmutz J."/>
            <person name="Schwarze F.W.M.R."/>
            <person name="vanKuyk P.A."/>
            <person name="Horton J.S."/>
            <person name="Grigoriev I.V."/>
            <person name="Woesten H.A.B."/>
        </authorList>
    </citation>
    <scope>NUCLEOTIDE SEQUENCE [LARGE SCALE GENOMIC DNA]</scope>
    <source>
        <strain evidence="3">H4-8 / FGSC 9210</strain>
    </source>
</reference>
<dbReference type="GeneID" id="9597273"/>
<protein>
    <submittedName>
        <fullName evidence="2">Uncharacterized protein</fullName>
    </submittedName>
</protein>
<dbReference type="RefSeq" id="XP_003027772.1">
    <property type="nucleotide sequence ID" value="XM_003027726.1"/>
</dbReference>
<dbReference type="Proteomes" id="UP000007431">
    <property type="component" value="Unassembled WGS sequence"/>
</dbReference>
<feature type="region of interest" description="Disordered" evidence="1">
    <location>
        <begin position="15"/>
        <end position="51"/>
    </location>
</feature>
<dbReference type="InParanoid" id="D8QH29"/>
<feature type="compositionally biased region" description="Polar residues" evidence="1">
    <location>
        <begin position="32"/>
        <end position="45"/>
    </location>
</feature>
<dbReference type="Gene3D" id="1.20.1280.50">
    <property type="match status" value="1"/>
</dbReference>
<evidence type="ECO:0000313" key="3">
    <source>
        <dbReference type="Proteomes" id="UP000007431"/>
    </source>
</evidence>
<proteinExistence type="predicted"/>
<sequence>MDLIRRRLVAFRHPIRPQATPQVHRRSDEHQSASSHGPPSPSCNSKPVDALRTDSSKPDFISSLPDELFCEIFLLVVYSNIPSHFPYPSPTFFGSRYSSGDSRDAIPLGMVCKRWLHLTRTHSGLWTTIDLDDLTDTRGLALLSACLRYCKPATPMIVRLRLTQRRLDPAITQRALALIATHQTRWEEISIRINYANYDLGDILAPLKFLDPFSMTALQRWGIHRSQQADEIRTVDDAISTEILRHCPSLKAAYASNLTMNFVIHRDFQSEDENSASPMTKRLTQLGLAHLDPWHIRCILFSFPRLEVLHIVKVWEPEVAFHDSIPMPHLRVLSVPAYDWPAFPIIPGPTFDRLELTSFHECADDVRIPTRLYDADISVRMLVLDRVRDETWVEWLFEWKPLKDVEIVLFTQPAKVGAG</sequence>
<organism evidence="3">
    <name type="scientific">Schizophyllum commune (strain H4-8 / FGSC 9210)</name>
    <name type="common">Split gill fungus</name>
    <dbReference type="NCBI Taxonomy" id="578458"/>
    <lineage>
        <taxon>Eukaryota</taxon>
        <taxon>Fungi</taxon>
        <taxon>Dikarya</taxon>
        <taxon>Basidiomycota</taxon>
        <taxon>Agaricomycotina</taxon>
        <taxon>Agaricomycetes</taxon>
        <taxon>Agaricomycetidae</taxon>
        <taxon>Agaricales</taxon>
        <taxon>Schizophyllaceae</taxon>
        <taxon>Schizophyllum</taxon>
    </lineage>
</organism>
<accession>D8QH29</accession>
<dbReference type="eggNOG" id="ENOG502RBQR">
    <property type="taxonomic scope" value="Eukaryota"/>
</dbReference>
<evidence type="ECO:0000313" key="2">
    <source>
        <dbReference type="EMBL" id="EFI92869.1"/>
    </source>
</evidence>
<keyword evidence="3" id="KW-1185">Reference proteome</keyword>
<gene>
    <name evidence="2" type="ORF">SCHCODRAFT_237748</name>
</gene>
<dbReference type="OrthoDB" id="10324662at2759"/>
<dbReference type="HOGENOM" id="CLU_655792_0_0_1"/>
<dbReference type="VEuPathDB" id="FungiDB:SCHCODRAFT_02554227"/>
<name>D8QH29_SCHCM</name>
<dbReference type="AlphaFoldDB" id="D8QH29"/>
<dbReference type="KEGG" id="scm:SCHCO_02554227"/>
<evidence type="ECO:0000256" key="1">
    <source>
        <dbReference type="SAM" id="MobiDB-lite"/>
    </source>
</evidence>